<dbReference type="AlphaFoldDB" id="A0A8J6TJ05"/>
<dbReference type="GO" id="GO:0003824">
    <property type="term" value="F:catalytic activity"/>
    <property type="evidence" value="ECO:0007669"/>
    <property type="project" value="InterPro"/>
</dbReference>
<dbReference type="CDD" id="cd01335">
    <property type="entry name" value="Radical_SAM"/>
    <property type="match status" value="1"/>
</dbReference>
<accession>A0A8J6TJ05</accession>
<dbReference type="Pfam" id="PF19864">
    <property type="entry name" value="Radical_SAM_N2"/>
    <property type="match status" value="1"/>
</dbReference>
<dbReference type="InterPro" id="IPR018768">
    <property type="entry name" value="DUF2344"/>
</dbReference>
<dbReference type="NCBIfam" id="TIGR03960">
    <property type="entry name" value="rSAM_fuse_unch"/>
    <property type="match status" value="1"/>
</dbReference>
<dbReference type="Pfam" id="PF04055">
    <property type="entry name" value="Radical_SAM"/>
    <property type="match status" value="1"/>
</dbReference>
<dbReference type="Gene3D" id="3.30.750.200">
    <property type="match status" value="1"/>
</dbReference>
<comment type="caution">
    <text evidence="2">The sequence shown here is derived from an EMBL/GenBank/DDBJ whole genome shotgun (WGS) entry which is preliminary data.</text>
</comment>
<name>A0A8J6TJ05_9BACT</name>
<feature type="domain" description="Radical SAM core" evidence="1">
    <location>
        <begin position="251"/>
        <end position="492"/>
    </location>
</feature>
<dbReference type="SUPFAM" id="SSF102114">
    <property type="entry name" value="Radical SAM enzymes"/>
    <property type="match status" value="1"/>
</dbReference>
<dbReference type="InterPro" id="IPR006638">
    <property type="entry name" value="Elp3/MiaA/NifB-like_rSAM"/>
</dbReference>
<evidence type="ECO:0000313" key="2">
    <source>
        <dbReference type="EMBL" id="MBC8361672.1"/>
    </source>
</evidence>
<organism evidence="2 3">
    <name type="scientific">Candidatus Desulfatibia profunda</name>
    <dbReference type="NCBI Taxonomy" id="2841695"/>
    <lineage>
        <taxon>Bacteria</taxon>
        <taxon>Pseudomonadati</taxon>
        <taxon>Thermodesulfobacteriota</taxon>
        <taxon>Desulfobacteria</taxon>
        <taxon>Desulfobacterales</taxon>
        <taxon>Desulfobacterales incertae sedis</taxon>
        <taxon>Candidatus Desulfatibia</taxon>
    </lineage>
</organism>
<dbReference type="InterPro" id="IPR058240">
    <property type="entry name" value="rSAM_sf"/>
</dbReference>
<dbReference type="InterPro" id="IPR023862">
    <property type="entry name" value="CHP03960_rSAM"/>
</dbReference>
<dbReference type="PROSITE" id="PS51918">
    <property type="entry name" value="RADICAL_SAM"/>
    <property type="match status" value="1"/>
</dbReference>
<sequence>MSIRTIQDVLPLVEQPSRYLGSEVNTIKKDHEKVKLRMALAFPDLYEIGTSHFGLQILYQILNRQKDIAAERVFAPGLDMAAYLESGDISIPSLESQTPLNRFDIIGFSLLYELNYTGILSILKLAKIPFFASERDLSHPLIIAGGPCACNPEPVAELFDAMVVGDGEEVVIEMARIWIEWKASGGGDKETLLKQWSNLEGVYVPAFFEPEYDERGFQKMEPRFEHYQKVRRTVIDDLNRATFPDRPIIPFGKPVHDRLRLEVSRGCTRGCRFCQAGMIYRPVRERSIQTLSALSDASIASTGYEDVSLLSLSTTDYGCIVALMEHLMARFESRRIAVSFPSLRAGTLTPQLMQLIKRVRKTGFTIAPEAGSQRLRDAVNKNISEADIIDTVKDASRMGWQVIKLYFMVGLPTETDQDLQAIVDLVRKLRKIKVNNKKGLKINVSVATFIPKPHTPFQWVSQLSLARSKDRMRWLQDNLRMPGIQFKWQNPEVSFLEGLWSRGDRRLSRLLVAAYQKGCRLDGWSDKFQYRLWQETFSEEGVDLDFYTTRKRDMDEPLPWDHIDTGVAKDFLKTEWKKAINGDQTPDCRNGECNDCGVCDFDRIKPIVYETCSETVETSLPSGQPAATFYKRLKIAYSKQGQAKYFGHLELVRIFLRAIRRAGITVRFSEGFHPKPRISFDDPLPIGLESLNEHFYLEAADNQEPQTIVKKLNQQLPEGLRVSDCQPAVSKPARNSPVAVTYLVIKKDGFFDEKELSSFKNKPELIYRQTDRKGKTKEIDLKTLVLQIELLDPDRLQMTLRSEPGKSMRPSAVIGRIFSLPEDAIRQAKTVKTSSENV</sequence>
<dbReference type="Gene3D" id="3.30.750.210">
    <property type="match status" value="1"/>
</dbReference>
<dbReference type="Gene3D" id="3.40.50.280">
    <property type="entry name" value="Cobalamin-binding domain"/>
    <property type="match status" value="1"/>
</dbReference>
<dbReference type="InterPro" id="IPR007197">
    <property type="entry name" value="rSAM"/>
</dbReference>
<proteinExistence type="predicted"/>
<dbReference type="InterPro" id="IPR045784">
    <property type="entry name" value="Radical_SAM_N2"/>
</dbReference>
<dbReference type="GO" id="GO:0051536">
    <property type="term" value="F:iron-sulfur cluster binding"/>
    <property type="evidence" value="ECO:0007669"/>
    <property type="project" value="InterPro"/>
</dbReference>
<dbReference type="EMBL" id="JACNJH010000144">
    <property type="protein sequence ID" value="MBC8361672.1"/>
    <property type="molecule type" value="Genomic_DNA"/>
</dbReference>
<dbReference type="SFLD" id="SFLDG01082">
    <property type="entry name" value="B12-binding_domain_containing"/>
    <property type="match status" value="1"/>
</dbReference>
<dbReference type="PANTHER" id="PTHR42731">
    <property type="entry name" value="SLL1084 PROTEIN"/>
    <property type="match status" value="1"/>
</dbReference>
<dbReference type="NCBIfam" id="TIGR03936">
    <property type="entry name" value="sam_1_link_chp"/>
    <property type="match status" value="1"/>
</dbReference>
<evidence type="ECO:0000313" key="3">
    <source>
        <dbReference type="Proteomes" id="UP000603434"/>
    </source>
</evidence>
<dbReference type="Proteomes" id="UP000603434">
    <property type="component" value="Unassembled WGS sequence"/>
</dbReference>
<dbReference type="Pfam" id="PF10105">
    <property type="entry name" value="DUF2344"/>
    <property type="match status" value="1"/>
</dbReference>
<evidence type="ECO:0000259" key="1">
    <source>
        <dbReference type="PROSITE" id="PS51918"/>
    </source>
</evidence>
<dbReference type="SFLD" id="SFLDS00029">
    <property type="entry name" value="Radical_SAM"/>
    <property type="match status" value="1"/>
</dbReference>
<protein>
    <submittedName>
        <fullName evidence="2">TIGR03960 family B12-binding radical SAM protein</fullName>
    </submittedName>
</protein>
<dbReference type="PANTHER" id="PTHR42731:SF1">
    <property type="entry name" value="RADICAL SAM DOMAIN PROTEIN"/>
    <property type="match status" value="1"/>
</dbReference>
<gene>
    <name evidence="2" type="ORF">H8E23_09755</name>
</gene>
<reference evidence="2 3" key="1">
    <citation type="submission" date="2020-08" db="EMBL/GenBank/DDBJ databases">
        <title>Bridging the membrane lipid divide: bacteria of the FCB group superphylum have the potential to synthesize archaeal ether lipids.</title>
        <authorList>
            <person name="Villanueva L."/>
            <person name="Von Meijenfeldt F.A.B."/>
            <person name="Westbye A.B."/>
            <person name="Yadav S."/>
            <person name="Hopmans E.C."/>
            <person name="Dutilh B.E."/>
            <person name="Sinninghe Damste J.S."/>
        </authorList>
    </citation>
    <scope>NUCLEOTIDE SEQUENCE [LARGE SCALE GENOMIC DNA]</scope>
    <source>
        <strain evidence="2">NIOZ-UU30</strain>
    </source>
</reference>
<dbReference type="SMART" id="SM00729">
    <property type="entry name" value="Elp3"/>
    <property type="match status" value="1"/>
</dbReference>